<dbReference type="InterPro" id="IPR013112">
    <property type="entry name" value="FAD-bd_8"/>
</dbReference>
<keyword evidence="12" id="KW-0325">Glycoprotein</keyword>
<proteinExistence type="inferred from homology"/>
<evidence type="ECO:0000256" key="3">
    <source>
        <dbReference type="ARBA" id="ARBA00012668"/>
    </source>
</evidence>
<evidence type="ECO:0000256" key="10">
    <source>
        <dbReference type="ARBA" id="ARBA00023065"/>
    </source>
</evidence>
<evidence type="ECO:0000256" key="9">
    <source>
        <dbReference type="ARBA" id="ARBA00023002"/>
    </source>
</evidence>
<feature type="domain" description="FAD-binding FR-type" evidence="15">
    <location>
        <begin position="317"/>
        <end position="432"/>
    </location>
</feature>
<feature type="transmembrane region" description="Helical" evidence="14">
    <location>
        <begin position="277"/>
        <end position="297"/>
    </location>
</feature>
<keyword evidence="6 14" id="KW-0812">Transmembrane</keyword>
<dbReference type="PROSITE" id="PS51384">
    <property type="entry name" value="FAD_FR"/>
    <property type="match status" value="1"/>
</dbReference>
<comment type="similarity">
    <text evidence="2">Belongs to the ferric reductase (FRE) family.</text>
</comment>
<evidence type="ECO:0000259" key="15">
    <source>
        <dbReference type="PROSITE" id="PS51384"/>
    </source>
</evidence>
<dbReference type="InterPro" id="IPR017938">
    <property type="entry name" value="Riboflavin_synthase-like_b-brl"/>
</dbReference>
<organism evidence="16 17">
    <name type="scientific">Mycena maculata</name>
    <dbReference type="NCBI Taxonomy" id="230809"/>
    <lineage>
        <taxon>Eukaryota</taxon>
        <taxon>Fungi</taxon>
        <taxon>Dikarya</taxon>
        <taxon>Basidiomycota</taxon>
        <taxon>Agaricomycotina</taxon>
        <taxon>Agaricomycetes</taxon>
        <taxon>Agaricomycetidae</taxon>
        <taxon>Agaricales</taxon>
        <taxon>Marasmiineae</taxon>
        <taxon>Mycenaceae</taxon>
        <taxon>Mycena</taxon>
    </lineage>
</organism>
<protein>
    <recommendedName>
        <fullName evidence="3">ferric-chelate reductase (NADPH)</fullName>
        <ecNumber evidence="3">1.16.1.9</ecNumber>
    </recommendedName>
</protein>
<keyword evidence="9" id="KW-0560">Oxidoreductase</keyword>
<dbReference type="GO" id="GO:0005886">
    <property type="term" value="C:plasma membrane"/>
    <property type="evidence" value="ECO:0007669"/>
    <property type="project" value="UniProtKB-SubCell"/>
</dbReference>
<dbReference type="CDD" id="cd06186">
    <property type="entry name" value="NOX_Duox_like_FAD_NADP"/>
    <property type="match status" value="1"/>
</dbReference>
<dbReference type="GO" id="GO:0006879">
    <property type="term" value="P:intracellular iron ion homeostasis"/>
    <property type="evidence" value="ECO:0007669"/>
    <property type="project" value="TreeGrafter"/>
</dbReference>
<gene>
    <name evidence="16" type="ORF">DFH07DRAFT_746203</name>
</gene>
<accession>A0AAD7IU96</accession>
<evidence type="ECO:0000313" key="17">
    <source>
        <dbReference type="Proteomes" id="UP001215280"/>
    </source>
</evidence>
<reference evidence="16" key="1">
    <citation type="submission" date="2023-03" db="EMBL/GenBank/DDBJ databases">
        <title>Massive genome expansion in bonnet fungi (Mycena s.s.) driven by repeated elements and novel gene families across ecological guilds.</title>
        <authorList>
            <consortium name="Lawrence Berkeley National Laboratory"/>
            <person name="Harder C.B."/>
            <person name="Miyauchi S."/>
            <person name="Viragh M."/>
            <person name="Kuo A."/>
            <person name="Thoen E."/>
            <person name="Andreopoulos B."/>
            <person name="Lu D."/>
            <person name="Skrede I."/>
            <person name="Drula E."/>
            <person name="Henrissat B."/>
            <person name="Morin E."/>
            <person name="Kohler A."/>
            <person name="Barry K."/>
            <person name="LaButti K."/>
            <person name="Morin E."/>
            <person name="Salamov A."/>
            <person name="Lipzen A."/>
            <person name="Mereny Z."/>
            <person name="Hegedus B."/>
            <person name="Baldrian P."/>
            <person name="Stursova M."/>
            <person name="Weitz H."/>
            <person name="Taylor A."/>
            <person name="Grigoriev I.V."/>
            <person name="Nagy L.G."/>
            <person name="Martin F."/>
            <person name="Kauserud H."/>
        </authorList>
    </citation>
    <scope>NUCLEOTIDE SEQUENCE</scope>
    <source>
        <strain evidence="16">CBHHK188m</strain>
    </source>
</reference>
<dbReference type="Gene3D" id="3.40.50.80">
    <property type="entry name" value="Nucleotide-binding domain of ferredoxin-NADP reductase (FNR) module"/>
    <property type="match status" value="1"/>
</dbReference>
<dbReference type="GO" id="GO:0006826">
    <property type="term" value="P:iron ion transport"/>
    <property type="evidence" value="ECO:0007669"/>
    <property type="project" value="TreeGrafter"/>
</dbReference>
<evidence type="ECO:0000256" key="4">
    <source>
        <dbReference type="ARBA" id="ARBA00022448"/>
    </source>
</evidence>
<evidence type="ECO:0000256" key="7">
    <source>
        <dbReference type="ARBA" id="ARBA00022982"/>
    </source>
</evidence>
<dbReference type="InterPro" id="IPR017927">
    <property type="entry name" value="FAD-bd_FR_type"/>
</dbReference>
<dbReference type="SFLD" id="SFLDS00052">
    <property type="entry name" value="Ferric_Reductase_Domain"/>
    <property type="match status" value="1"/>
</dbReference>
<dbReference type="PANTHER" id="PTHR32361">
    <property type="entry name" value="FERRIC/CUPRIC REDUCTASE TRANSMEMBRANE COMPONENT"/>
    <property type="match status" value="1"/>
</dbReference>
<comment type="subcellular location">
    <subcellularLocation>
        <location evidence="1">Cell membrane</location>
        <topology evidence="1">Multi-pass membrane protein</topology>
    </subcellularLocation>
</comment>
<evidence type="ECO:0000256" key="8">
    <source>
        <dbReference type="ARBA" id="ARBA00022989"/>
    </source>
</evidence>
<dbReference type="AlphaFoldDB" id="A0AAD7IU96"/>
<keyword evidence="8 14" id="KW-1133">Transmembrane helix</keyword>
<dbReference type="Pfam" id="PF08022">
    <property type="entry name" value="FAD_binding_8"/>
    <property type="match status" value="1"/>
</dbReference>
<feature type="transmembrane region" description="Helical" evidence="14">
    <location>
        <begin position="183"/>
        <end position="202"/>
    </location>
</feature>
<keyword evidence="10" id="KW-0406">Ion transport</keyword>
<dbReference type="Proteomes" id="UP001215280">
    <property type="component" value="Unassembled WGS sequence"/>
</dbReference>
<feature type="transmembrane region" description="Helical" evidence="14">
    <location>
        <begin position="17"/>
        <end position="37"/>
    </location>
</feature>
<evidence type="ECO:0000256" key="13">
    <source>
        <dbReference type="ARBA" id="ARBA00048483"/>
    </source>
</evidence>
<evidence type="ECO:0000256" key="6">
    <source>
        <dbReference type="ARBA" id="ARBA00022692"/>
    </source>
</evidence>
<evidence type="ECO:0000313" key="16">
    <source>
        <dbReference type="EMBL" id="KAJ7750463.1"/>
    </source>
</evidence>
<keyword evidence="17" id="KW-1185">Reference proteome</keyword>
<keyword evidence="4" id="KW-0813">Transport</keyword>
<dbReference type="EMBL" id="JARJLG010000082">
    <property type="protein sequence ID" value="KAJ7750463.1"/>
    <property type="molecule type" value="Genomic_DNA"/>
</dbReference>
<feature type="transmembrane region" description="Helical" evidence="14">
    <location>
        <begin position="139"/>
        <end position="163"/>
    </location>
</feature>
<name>A0AAD7IU96_9AGAR</name>
<evidence type="ECO:0000256" key="1">
    <source>
        <dbReference type="ARBA" id="ARBA00004651"/>
    </source>
</evidence>
<dbReference type="Pfam" id="PF01794">
    <property type="entry name" value="Ferric_reduct"/>
    <property type="match status" value="1"/>
</dbReference>
<dbReference type="PANTHER" id="PTHR32361:SF9">
    <property type="entry name" value="FERRIC REDUCTASE TRANSMEMBRANE COMPONENT 3-RELATED"/>
    <property type="match status" value="1"/>
</dbReference>
<evidence type="ECO:0000256" key="11">
    <source>
        <dbReference type="ARBA" id="ARBA00023136"/>
    </source>
</evidence>
<dbReference type="InterPro" id="IPR013130">
    <property type="entry name" value="Fe3_Rdtase_TM_dom"/>
</dbReference>
<evidence type="ECO:0000256" key="12">
    <source>
        <dbReference type="ARBA" id="ARBA00023180"/>
    </source>
</evidence>
<dbReference type="GO" id="GO:0052851">
    <property type="term" value="F:ferric-chelate reductase (NADPH) activity"/>
    <property type="evidence" value="ECO:0007669"/>
    <property type="project" value="UniProtKB-EC"/>
</dbReference>
<evidence type="ECO:0000256" key="14">
    <source>
        <dbReference type="SAM" id="Phobius"/>
    </source>
</evidence>
<dbReference type="InterPro" id="IPR013121">
    <property type="entry name" value="Fe_red_NAD-bd_6"/>
</dbReference>
<dbReference type="SUPFAM" id="SSF63380">
    <property type="entry name" value="Riboflavin synthase domain-like"/>
    <property type="match status" value="1"/>
</dbReference>
<dbReference type="InterPro" id="IPR039261">
    <property type="entry name" value="FNR_nucleotide-bd"/>
</dbReference>
<dbReference type="Pfam" id="PF08030">
    <property type="entry name" value="NAD_binding_6"/>
    <property type="match status" value="1"/>
</dbReference>
<sequence length="598" mass="65357">MGGAAADGAVPVNAQTLVYHTVIVMLALVALVFVLRIPRVFPRFWRVSEWTRGHFLGYTPYTGPLPASRVAFARVPGTNTFGYSKEMPMGSSDDSHTTYESRYAPAVRSPPEVGGSYPPHMEPTPSFMRPMVPLLRSRVAPGFSAAQLAVCLGWLGVLLYPGIYKSTGPFVDINRYGYIAASQIPWIFALGAKNNVLGILFGMGYEKLNFLHRFVARLAIISAHLHGLGYIYKWCLADSFMEEIKEPTNYYGLVILLSFDMLLLTSVSYVRKNAYNLFFYSHVVFFHTLVICAFSHYPQLMPYLYAAIAIYAFDKLLRFAKTRISTATIRPIPELGLTRIEFPYINKGWRAGQHVRIQVLSTAMGATGWAQVHPFTIASQSSSQEGLVLMCKKTGTWTHKLFAAAAMGQSERGIGRDVKIVVEGPYGGPGFAMFNSYSACVFVAGGSGITFALSAVQELIQYDIKGESHVRVIELIWVIQDAASLMPLIPQFTAMLAQCAHARLSVSVHYTKATGSLRLNGTLPPGLTLTAGRPRMIPAIESTIDLAVNSGGAQSGMIIGVCGPVGLGDDVSKSAGLVDPGKRDQIGGIEVHEEYVRR</sequence>
<evidence type="ECO:0000256" key="2">
    <source>
        <dbReference type="ARBA" id="ARBA00006278"/>
    </source>
</evidence>
<keyword evidence="11 14" id="KW-0472">Membrane</keyword>
<dbReference type="SUPFAM" id="SSF52343">
    <property type="entry name" value="Ferredoxin reductase-like, C-terminal NADP-linked domain"/>
    <property type="match status" value="1"/>
</dbReference>
<dbReference type="EC" id="1.16.1.9" evidence="3"/>
<dbReference type="SFLD" id="SFLDG01168">
    <property type="entry name" value="Ferric_reductase_subgroup_(FRE"/>
    <property type="match status" value="1"/>
</dbReference>
<comment type="caution">
    <text evidence="16">The sequence shown here is derived from an EMBL/GenBank/DDBJ whole genome shotgun (WGS) entry which is preliminary data.</text>
</comment>
<dbReference type="InterPro" id="IPR051410">
    <property type="entry name" value="Ferric/Cupric_Reductase"/>
</dbReference>
<comment type="catalytic activity">
    <reaction evidence="13">
        <text>2 a Fe(II)-siderophore + NADP(+) + H(+) = 2 a Fe(III)-siderophore + NADPH</text>
        <dbReference type="Rhea" id="RHEA:28795"/>
        <dbReference type="Rhea" id="RHEA-COMP:11342"/>
        <dbReference type="Rhea" id="RHEA-COMP:11344"/>
        <dbReference type="ChEBI" id="CHEBI:15378"/>
        <dbReference type="ChEBI" id="CHEBI:29033"/>
        <dbReference type="ChEBI" id="CHEBI:29034"/>
        <dbReference type="ChEBI" id="CHEBI:57783"/>
        <dbReference type="ChEBI" id="CHEBI:58349"/>
        <dbReference type="EC" id="1.16.1.9"/>
    </reaction>
</comment>
<dbReference type="GO" id="GO:0015677">
    <property type="term" value="P:copper ion import"/>
    <property type="evidence" value="ECO:0007669"/>
    <property type="project" value="TreeGrafter"/>
</dbReference>
<keyword evidence="5" id="KW-1003">Cell membrane</keyword>
<feature type="transmembrane region" description="Helical" evidence="14">
    <location>
        <begin position="252"/>
        <end position="270"/>
    </location>
</feature>
<keyword evidence="7" id="KW-0249">Electron transport</keyword>
<feature type="transmembrane region" description="Helical" evidence="14">
    <location>
        <begin position="214"/>
        <end position="232"/>
    </location>
</feature>
<evidence type="ECO:0000256" key="5">
    <source>
        <dbReference type="ARBA" id="ARBA00022475"/>
    </source>
</evidence>